<dbReference type="Gene3D" id="3.40.50.2300">
    <property type="match status" value="1"/>
</dbReference>
<evidence type="ECO:0000313" key="3">
    <source>
        <dbReference type="EMBL" id="ETI60121.1"/>
    </source>
</evidence>
<dbReference type="InterPro" id="IPR001789">
    <property type="entry name" value="Sig_transdc_resp-reg_receiver"/>
</dbReference>
<dbReference type="PROSITE" id="PS50110">
    <property type="entry name" value="RESPONSE_REGULATORY"/>
    <property type="match status" value="1"/>
</dbReference>
<name>W1RS88_9GAMM</name>
<dbReference type="InterPro" id="IPR052048">
    <property type="entry name" value="ST_Response_Regulator"/>
</dbReference>
<dbReference type="OrthoDB" id="7298659at2"/>
<dbReference type="STRING" id="1208321.D104_10270"/>
<dbReference type="PANTHER" id="PTHR43228:SF1">
    <property type="entry name" value="TWO-COMPONENT RESPONSE REGULATOR ARR22"/>
    <property type="match status" value="1"/>
</dbReference>
<dbReference type="PATRIC" id="fig|1208321.3.peg.2035"/>
<dbReference type="Pfam" id="PF13174">
    <property type="entry name" value="TPR_6"/>
    <property type="match status" value="1"/>
</dbReference>
<dbReference type="eggNOG" id="COG0784">
    <property type="taxonomic scope" value="Bacteria"/>
</dbReference>
<dbReference type="EMBL" id="AYOZ01000019">
    <property type="protein sequence ID" value="ETI60121.1"/>
    <property type="molecule type" value="Genomic_DNA"/>
</dbReference>
<feature type="modified residue" description="4-aspartylphosphate" evidence="1">
    <location>
        <position position="60"/>
    </location>
</feature>
<dbReference type="Pfam" id="PF00072">
    <property type="entry name" value="Response_reg"/>
    <property type="match status" value="1"/>
</dbReference>
<evidence type="ECO:0000256" key="1">
    <source>
        <dbReference type="PROSITE-ProRule" id="PRU00169"/>
    </source>
</evidence>
<feature type="domain" description="Response regulatory" evidence="2">
    <location>
        <begin position="10"/>
        <end position="129"/>
    </location>
</feature>
<dbReference type="AlphaFoldDB" id="W1RS88"/>
<organism evidence="3 4">
    <name type="scientific">Marinomonas profundimaris</name>
    <dbReference type="NCBI Taxonomy" id="1208321"/>
    <lineage>
        <taxon>Bacteria</taxon>
        <taxon>Pseudomonadati</taxon>
        <taxon>Pseudomonadota</taxon>
        <taxon>Gammaproteobacteria</taxon>
        <taxon>Oceanospirillales</taxon>
        <taxon>Oceanospirillaceae</taxon>
        <taxon>Marinomonas</taxon>
    </lineage>
</organism>
<dbReference type="InterPro" id="IPR019734">
    <property type="entry name" value="TPR_rpt"/>
</dbReference>
<dbReference type="CDD" id="cd17589">
    <property type="entry name" value="REC_TPR"/>
    <property type="match status" value="1"/>
</dbReference>
<keyword evidence="4" id="KW-1185">Reference proteome</keyword>
<dbReference type="GO" id="GO:0016301">
    <property type="term" value="F:kinase activity"/>
    <property type="evidence" value="ECO:0007669"/>
    <property type="project" value="UniProtKB-KW"/>
</dbReference>
<dbReference type="Gene3D" id="1.25.40.10">
    <property type="entry name" value="Tetratricopeptide repeat domain"/>
    <property type="match status" value="1"/>
</dbReference>
<keyword evidence="3" id="KW-0808">Transferase</keyword>
<dbReference type="eggNOG" id="COG0457">
    <property type="taxonomic scope" value="Bacteria"/>
</dbReference>
<dbReference type="RefSeq" id="WP_024024153.1">
    <property type="nucleotide sequence ID" value="NZ_AYOZ01000019.1"/>
</dbReference>
<gene>
    <name evidence="3" type="ORF">D104_10270</name>
</gene>
<sequence>MAQQDFSKKKALLIEDMAEARIMQRKMLTDFGFTSIDIAMKAETAIDLLRSRSFDVILSDYNLGNGKDGQQLLEEVRHSRLIPHTATYLMVTAETSIEMVMGAIEYQPDGYITKPFSQAVLQRRLGKLLETKERLYKVNVALDSNNFEEAISAAKQVMEKYPSLIGKCERVIGESLLEIKEYKKALSLFNKTLKSRKMPWALFGKAKSYFYMGELEKAEKNFRQLMLDNRFFVSAYDWLAKIQIAQDKPEEAQATLVEAIGRSPKNILRQMELGKISLSMNDPLTAEMAYRRAVFLAKYSCYNTAEVYLKHLESLARISDSESLLPRQKDNFDSTLKKIHESFFDDPDIKAKTYSYEIDVYIAGKDPLTAKQIFEAWLSEVQSGGATAPTKEQSALYNKAFGG</sequence>
<dbReference type="SMART" id="SM00448">
    <property type="entry name" value="REC"/>
    <property type="match status" value="1"/>
</dbReference>
<proteinExistence type="predicted"/>
<keyword evidence="1" id="KW-0597">Phosphoprotein</keyword>
<dbReference type="GO" id="GO:0000160">
    <property type="term" value="P:phosphorelay signal transduction system"/>
    <property type="evidence" value="ECO:0007669"/>
    <property type="project" value="InterPro"/>
</dbReference>
<dbReference type="PANTHER" id="PTHR43228">
    <property type="entry name" value="TWO-COMPONENT RESPONSE REGULATOR"/>
    <property type="match status" value="1"/>
</dbReference>
<keyword evidence="3" id="KW-0418">Kinase</keyword>
<dbReference type="SUPFAM" id="SSF52172">
    <property type="entry name" value="CheY-like"/>
    <property type="match status" value="1"/>
</dbReference>
<dbReference type="Proteomes" id="UP000018857">
    <property type="component" value="Unassembled WGS sequence"/>
</dbReference>
<evidence type="ECO:0000313" key="4">
    <source>
        <dbReference type="Proteomes" id="UP000018857"/>
    </source>
</evidence>
<dbReference type="InterPro" id="IPR011990">
    <property type="entry name" value="TPR-like_helical_dom_sf"/>
</dbReference>
<reference evidence="3 4" key="1">
    <citation type="journal article" date="2014" name="Genome Announc.">
        <title>Draft Genome Sequence of Marinomonas sp. Strain D104, a Polycyclic Aromatic Hydrocarbon-Degrading Bacterium from the Deep-Sea Sediment of the Arctic Ocean.</title>
        <authorList>
            <person name="Dong C."/>
            <person name="Bai X."/>
            <person name="Lai Q."/>
            <person name="Xie Y."/>
            <person name="Chen X."/>
            <person name="Shao Z."/>
        </authorList>
    </citation>
    <scope>NUCLEOTIDE SEQUENCE [LARGE SCALE GENOMIC DNA]</scope>
    <source>
        <strain evidence="3 4">D104</strain>
    </source>
</reference>
<protein>
    <submittedName>
        <fullName evidence="3">Histidine kinase</fullName>
    </submittedName>
</protein>
<accession>W1RS88</accession>
<dbReference type="Pfam" id="PF13181">
    <property type="entry name" value="TPR_8"/>
    <property type="match status" value="1"/>
</dbReference>
<comment type="caution">
    <text evidence="3">The sequence shown here is derived from an EMBL/GenBank/DDBJ whole genome shotgun (WGS) entry which is preliminary data.</text>
</comment>
<dbReference type="InterPro" id="IPR011006">
    <property type="entry name" value="CheY-like_superfamily"/>
</dbReference>
<evidence type="ECO:0000259" key="2">
    <source>
        <dbReference type="PROSITE" id="PS50110"/>
    </source>
</evidence>
<dbReference type="SUPFAM" id="SSF48452">
    <property type="entry name" value="TPR-like"/>
    <property type="match status" value="1"/>
</dbReference>